<accession>G0PKU9</accession>
<dbReference type="Proteomes" id="UP000008068">
    <property type="component" value="Unassembled WGS sequence"/>
</dbReference>
<dbReference type="FunCoup" id="G0PKU9">
    <property type="interactions" value="1076"/>
</dbReference>
<feature type="transmembrane region" description="Helical" evidence="1">
    <location>
        <begin position="6"/>
        <end position="29"/>
    </location>
</feature>
<keyword evidence="3" id="KW-1185">Reference proteome</keyword>
<keyword evidence="1" id="KW-1133">Transmembrane helix</keyword>
<name>G0PKU9_CAEBE</name>
<dbReference type="eggNOG" id="ENOG502THYA">
    <property type="taxonomic scope" value="Eukaryota"/>
</dbReference>
<keyword evidence="1" id="KW-0472">Membrane</keyword>
<dbReference type="EMBL" id="GL380943">
    <property type="protein sequence ID" value="EGT33076.1"/>
    <property type="molecule type" value="Genomic_DNA"/>
</dbReference>
<protein>
    <submittedName>
        <fullName evidence="2">Uncharacterized protein</fullName>
    </submittedName>
</protein>
<evidence type="ECO:0000313" key="2">
    <source>
        <dbReference type="EMBL" id="EGT33076.1"/>
    </source>
</evidence>
<dbReference type="AlphaFoldDB" id="G0PKU9"/>
<organism evidence="3">
    <name type="scientific">Caenorhabditis brenneri</name>
    <name type="common">Nematode worm</name>
    <dbReference type="NCBI Taxonomy" id="135651"/>
    <lineage>
        <taxon>Eukaryota</taxon>
        <taxon>Metazoa</taxon>
        <taxon>Ecdysozoa</taxon>
        <taxon>Nematoda</taxon>
        <taxon>Chromadorea</taxon>
        <taxon>Rhabditida</taxon>
        <taxon>Rhabditina</taxon>
        <taxon>Rhabditomorpha</taxon>
        <taxon>Rhabditoidea</taxon>
        <taxon>Rhabditidae</taxon>
        <taxon>Peloderinae</taxon>
        <taxon>Caenorhabditis</taxon>
    </lineage>
</organism>
<feature type="transmembrane region" description="Helical" evidence="1">
    <location>
        <begin position="144"/>
        <end position="165"/>
    </location>
</feature>
<keyword evidence="1" id="KW-0812">Transmembrane</keyword>
<gene>
    <name evidence="2" type="ORF">CAEBREN_02330</name>
</gene>
<evidence type="ECO:0000256" key="1">
    <source>
        <dbReference type="SAM" id="Phobius"/>
    </source>
</evidence>
<proteinExistence type="predicted"/>
<dbReference type="OMA" id="WDSANID"/>
<evidence type="ECO:0000313" key="3">
    <source>
        <dbReference type="Proteomes" id="UP000008068"/>
    </source>
</evidence>
<dbReference type="OrthoDB" id="5832998at2759"/>
<reference evidence="3" key="1">
    <citation type="submission" date="2011-07" db="EMBL/GenBank/DDBJ databases">
        <authorList>
            <consortium name="Caenorhabditis brenneri Sequencing and Analysis Consortium"/>
            <person name="Wilson R.K."/>
        </authorList>
    </citation>
    <scope>NUCLEOTIDE SEQUENCE [LARGE SCALE GENOMIC DNA]</scope>
    <source>
        <strain evidence="3">PB2801</strain>
    </source>
</reference>
<sequence>MSNLPHILLIPIGILAVAVTLKLSGATIYRKSVDFKNLDEQIRAEIEESFRKTMSRLSHFEMDVPAKIVMQQMKNEEGNTFNEPFLVGNSHEVRAQHYMPEAVDDWCSGIVSKYTQHYFEHKNRRIHVTFDCNRKLAFPPLRTIVGWCIVGILANVAVIVFRMFVLKFEFAIKTTKNPVASKIPTLPENEKPITFDDYIVDDDYEAIMTLMEDAEKWDASKLESCYD</sequence>
<dbReference type="InParanoid" id="G0PKU9"/>
<dbReference type="HOGENOM" id="CLU_109077_0_0_1"/>